<evidence type="ECO:0000313" key="2">
    <source>
        <dbReference type="EMBL" id="SMO93138.1"/>
    </source>
</evidence>
<dbReference type="AlphaFoldDB" id="A0A521FAD7"/>
<keyword evidence="3" id="KW-1185">Reference proteome</keyword>
<feature type="transmembrane region" description="Helical" evidence="1">
    <location>
        <begin position="6"/>
        <end position="26"/>
    </location>
</feature>
<keyword evidence="1" id="KW-1133">Transmembrane helix</keyword>
<protein>
    <submittedName>
        <fullName evidence="2">Uncharacterized protein</fullName>
    </submittedName>
</protein>
<keyword evidence="1" id="KW-0472">Membrane</keyword>
<dbReference type="OrthoDB" id="3532303at2"/>
<evidence type="ECO:0000256" key="1">
    <source>
        <dbReference type="SAM" id="Phobius"/>
    </source>
</evidence>
<dbReference type="Proteomes" id="UP000319267">
    <property type="component" value="Unassembled WGS sequence"/>
</dbReference>
<keyword evidence="1" id="KW-0812">Transmembrane</keyword>
<evidence type="ECO:0000313" key="3">
    <source>
        <dbReference type="Proteomes" id="UP000319267"/>
    </source>
</evidence>
<name>A0A521FAD7_9FLAO</name>
<gene>
    <name evidence="2" type="ORF">SAMN06265220_10828</name>
</gene>
<dbReference type="RefSeq" id="WP_111376202.1">
    <property type="nucleotide sequence ID" value="NZ_CP043612.1"/>
</dbReference>
<dbReference type="EMBL" id="FXTQ01000008">
    <property type="protein sequence ID" value="SMO93138.1"/>
    <property type="molecule type" value="Genomic_DNA"/>
</dbReference>
<accession>A0A521FAD7</accession>
<organism evidence="2 3">
    <name type="scientific">Flavobacterium nitrogenifigens</name>
    <dbReference type="NCBI Taxonomy" id="1617283"/>
    <lineage>
        <taxon>Bacteria</taxon>
        <taxon>Pseudomonadati</taxon>
        <taxon>Bacteroidota</taxon>
        <taxon>Flavobacteriia</taxon>
        <taxon>Flavobacteriales</taxon>
        <taxon>Flavobacteriaceae</taxon>
        <taxon>Flavobacterium</taxon>
    </lineage>
</organism>
<proteinExistence type="predicted"/>
<sequence>MGIILYLIAVLLFLPLTIINIIVVILKNARTKGFFRTLNRYFFTGAIGLDIFANYEFRTLWNTFLRKKTGYQFGMKGETISSALGKNQKDKTLSSAGWILVYFLWAVDYQYWKKGGHCINSII</sequence>
<reference evidence="2 3" key="1">
    <citation type="submission" date="2017-05" db="EMBL/GenBank/DDBJ databases">
        <authorList>
            <person name="Varghese N."/>
            <person name="Submissions S."/>
        </authorList>
    </citation>
    <scope>NUCLEOTIDE SEQUENCE [LARGE SCALE GENOMIC DNA]</scope>
    <source>
        <strain evidence="2 3">DSM 29982</strain>
    </source>
</reference>